<organism evidence="1">
    <name type="scientific">uncultured Caudovirales phage</name>
    <dbReference type="NCBI Taxonomy" id="2100421"/>
    <lineage>
        <taxon>Viruses</taxon>
        <taxon>Duplodnaviria</taxon>
        <taxon>Heunggongvirae</taxon>
        <taxon>Uroviricota</taxon>
        <taxon>Caudoviricetes</taxon>
        <taxon>Peduoviridae</taxon>
        <taxon>Maltschvirus</taxon>
        <taxon>Maltschvirus maltsch</taxon>
    </lineage>
</organism>
<accession>A0A6J5M541</accession>
<name>A0A6J5M541_9CAUD</name>
<evidence type="ECO:0000313" key="1">
    <source>
        <dbReference type="EMBL" id="CAB4138949.1"/>
    </source>
</evidence>
<protein>
    <submittedName>
        <fullName evidence="1">Uncharacterized protein</fullName>
    </submittedName>
</protein>
<reference evidence="1" key="1">
    <citation type="submission" date="2020-04" db="EMBL/GenBank/DDBJ databases">
        <authorList>
            <person name="Chiriac C."/>
            <person name="Salcher M."/>
            <person name="Ghai R."/>
            <person name="Kavagutti S V."/>
        </authorList>
    </citation>
    <scope>NUCLEOTIDE SEQUENCE</scope>
</reference>
<dbReference type="EMBL" id="LR796354">
    <property type="protein sequence ID" value="CAB4138949.1"/>
    <property type="molecule type" value="Genomic_DNA"/>
</dbReference>
<gene>
    <name evidence="1" type="ORF">UFOVP337_4</name>
</gene>
<proteinExistence type="predicted"/>
<sequence>MTRQSSWTNADGLVVGFGGNYPERNVAGDFSTDGAFKETVLQITFQSSGAVIPIPAGSAVVDVNLLVGAAWTGGTRVEIGDATDPDGWISATQGATANLTAGADIVAGGAYAIGDAATNRGLAKVYNTATNLTATITGAFTAGTATVVVRYI</sequence>